<dbReference type="EMBL" id="VRLR01000002">
    <property type="protein sequence ID" value="TXK82265.1"/>
    <property type="molecule type" value="Genomic_DNA"/>
</dbReference>
<feature type="transmembrane region" description="Helical" evidence="8">
    <location>
        <begin position="42"/>
        <end position="63"/>
    </location>
</feature>
<evidence type="ECO:0000313" key="11">
    <source>
        <dbReference type="Proteomes" id="UP000321814"/>
    </source>
</evidence>
<reference evidence="10 11" key="1">
    <citation type="submission" date="2019-08" db="EMBL/GenBank/DDBJ databases">
        <title>Draft genome analysis of Rheinheimera tangshanensis isolated from the roots of fresh rice plants (Oryza sativa).</title>
        <authorList>
            <person name="Yu Q."/>
            <person name="Qi Y."/>
            <person name="Zhang H."/>
            <person name="Pu J."/>
        </authorList>
    </citation>
    <scope>NUCLEOTIDE SEQUENCE [LARGE SCALE GENOMIC DNA]</scope>
    <source>
        <strain evidence="10 11">JA3-B52</strain>
    </source>
</reference>
<comment type="caution">
    <text evidence="10">The sequence shown here is derived from an EMBL/GenBank/DDBJ whole genome shotgun (WGS) entry which is preliminary data.</text>
</comment>
<keyword evidence="5 8" id="KW-0812">Transmembrane</keyword>
<accession>A0A5C8M1E8</accession>
<evidence type="ECO:0000256" key="6">
    <source>
        <dbReference type="ARBA" id="ARBA00022989"/>
    </source>
</evidence>
<dbReference type="Proteomes" id="UP000321814">
    <property type="component" value="Unassembled WGS sequence"/>
</dbReference>
<dbReference type="GO" id="GO:0005886">
    <property type="term" value="C:plasma membrane"/>
    <property type="evidence" value="ECO:0007669"/>
    <property type="project" value="UniProtKB-SubCell"/>
</dbReference>
<dbReference type="Pfam" id="PF07690">
    <property type="entry name" value="MFS_1"/>
    <property type="match status" value="1"/>
</dbReference>
<name>A0A5C8M1E8_9GAMM</name>
<dbReference type="Gene3D" id="1.20.1720.10">
    <property type="entry name" value="Multidrug resistance protein D"/>
    <property type="match status" value="1"/>
</dbReference>
<keyword evidence="8" id="KW-0997">Cell inner membrane</keyword>
<feature type="transmembrane region" description="Helical" evidence="8">
    <location>
        <begin position="133"/>
        <end position="157"/>
    </location>
</feature>
<dbReference type="InterPro" id="IPR011701">
    <property type="entry name" value="MFS"/>
</dbReference>
<feature type="transmembrane region" description="Helical" evidence="8">
    <location>
        <begin position="244"/>
        <end position="263"/>
    </location>
</feature>
<evidence type="ECO:0000256" key="2">
    <source>
        <dbReference type="ARBA" id="ARBA00006236"/>
    </source>
</evidence>
<feature type="transmembrane region" description="Helical" evidence="8">
    <location>
        <begin position="338"/>
        <end position="360"/>
    </location>
</feature>
<dbReference type="CDD" id="cd17320">
    <property type="entry name" value="MFS_MdfA_MDR_like"/>
    <property type="match status" value="1"/>
</dbReference>
<dbReference type="InterPro" id="IPR020846">
    <property type="entry name" value="MFS_dom"/>
</dbReference>
<dbReference type="PROSITE" id="PS50850">
    <property type="entry name" value="MFS"/>
    <property type="match status" value="1"/>
</dbReference>
<feature type="transmembrane region" description="Helical" evidence="8">
    <location>
        <begin position="75"/>
        <end position="92"/>
    </location>
</feature>
<feature type="transmembrane region" description="Helical" evidence="8">
    <location>
        <begin position="366"/>
        <end position="385"/>
    </location>
</feature>
<protein>
    <recommendedName>
        <fullName evidence="8">Bcr/CflA family efflux transporter</fullName>
    </recommendedName>
</protein>
<dbReference type="InterPro" id="IPR036259">
    <property type="entry name" value="MFS_trans_sf"/>
</dbReference>
<evidence type="ECO:0000256" key="7">
    <source>
        <dbReference type="ARBA" id="ARBA00023136"/>
    </source>
</evidence>
<dbReference type="OrthoDB" id="9812221at2"/>
<evidence type="ECO:0000256" key="4">
    <source>
        <dbReference type="ARBA" id="ARBA00022475"/>
    </source>
</evidence>
<dbReference type="NCBIfam" id="TIGR00710">
    <property type="entry name" value="efflux_Bcr_CflA"/>
    <property type="match status" value="1"/>
</dbReference>
<gene>
    <name evidence="10" type="ORF">FU839_05095</name>
</gene>
<evidence type="ECO:0000313" key="10">
    <source>
        <dbReference type="EMBL" id="TXK82265.1"/>
    </source>
</evidence>
<comment type="subcellular location">
    <subcellularLocation>
        <location evidence="8">Cell inner membrane</location>
        <topology evidence="8">Multi-pass membrane protein</topology>
    </subcellularLocation>
    <subcellularLocation>
        <location evidence="1">Cell membrane</location>
        <topology evidence="1">Multi-pass membrane protein</topology>
    </subcellularLocation>
</comment>
<proteinExistence type="inferred from homology"/>
<feature type="transmembrane region" description="Helical" evidence="8">
    <location>
        <begin position="275"/>
        <end position="296"/>
    </location>
</feature>
<dbReference type="RefSeq" id="WP_147903485.1">
    <property type="nucleotide sequence ID" value="NZ_BAAAGC010000017.1"/>
</dbReference>
<sequence>MSKTVSLGLLVLLASIIAITPLAIDMYLPAMPVMADELGTDIGLIQQSLSIYLAAYGLGMLLFGPLADAIGRRPLALGGLCFFCLASFALAFCQDAQWLLALRALQAFAGSAATVVIPGIIRALYQENTAKGMSYVSMIMMMAPLIAPAIGSAVLWVGHWQDIFLVLALYSALILLLTWRFLPDPVPVVKGRQLEFFSGYRFVFAHLAARPQIATSMFASFSFFCFLTAVPFVYIEYFGVNEQLFSLLFALNVGMLMLANFCNSRLVSRFGPQRMLNMGLVSALCSAVVLCLANWFELGLVFTVLSIAPLMASLGLIATNADAMILMRFPEHSGTATAVIGTLRFGSGALAGPLLALIYTGTALPFSLLMLSGVLAIAISQFLGAHQARPAKAS</sequence>
<evidence type="ECO:0000259" key="9">
    <source>
        <dbReference type="PROSITE" id="PS50850"/>
    </source>
</evidence>
<keyword evidence="6 8" id="KW-1133">Transmembrane helix</keyword>
<dbReference type="InterPro" id="IPR004812">
    <property type="entry name" value="Efflux_drug-R_Bcr/CmlA"/>
</dbReference>
<keyword evidence="4" id="KW-1003">Cell membrane</keyword>
<dbReference type="GO" id="GO:1990961">
    <property type="term" value="P:xenobiotic detoxification by transmembrane export across the plasma membrane"/>
    <property type="evidence" value="ECO:0007669"/>
    <property type="project" value="InterPro"/>
</dbReference>
<evidence type="ECO:0000256" key="8">
    <source>
        <dbReference type="RuleBase" id="RU365088"/>
    </source>
</evidence>
<keyword evidence="7 8" id="KW-0472">Membrane</keyword>
<dbReference type="PANTHER" id="PTHR23502">
    <property type="entry name" value="MAJOR FACILITATOR SUPERFAMILY"/>
    <property type="match status" value="1"/>
</dbReference>
<dbReference type="GO" id="GO:0042910">
    <property type="term" value="F:xenobiotic transmembrane transporter activity"/>
    <property type="evidence" value="ECO:0007669"/>
    <property type="project" value="InterPro"/>
</dbReference>
<feature type="transmembrane region" description="Helical" evidence="8">
    <location>
        <begin position="98"/>
        <end position="121"/>
    </location>
</feature>
<feature type="transmembrane region" description="Helical" evidence="8">
    <location>
        <begin position="302"/>
        <end position="326"/>
    </location>
</feature>
<feature type="transmembrane region" description="Helical" evidence="8">
    <location>
        <begin position="217"/>
        <end position="238"/>
    </location>
</feature>
<keyword evidence="11" id="KW-1185">Reference proteome</keyword>
<organism evidence="10 11">
    <name type="scientific">Rheinheimera tangshanensis</name>
    <dbReference type="NCBI Taxonomy" id="400153"/>
    <lineage>
        <taxon>Bacteria</taxon>
        <taxon>Pseudomonadati</taxon>
        <taxon>Pseudomonadota</taxon>
        <taxon>Gammaproteobacteria</taxon>
        <taxon>Chromatiales</taxon>
        <taxon>Chromatiaceae</taxon>
        <taxon>Rheinheimera</taxon>
    </lineage>
</organism>
<feature type="transmembrane region" description="Helical" evidence="8">
    <location>
        <begin position="163"/>
        <end position="182"/>
    </location>
</feature>
<evidence type="ECO:0000256" key="3">
    <source>
        <dbReference type="ARBA" id="ARBA00022448"/>
    </source>
</evidence>
<evidence type="ECO:0000256" key="1">
    <source>
        <dbReference type="ARBA" id="ARBA00004651"/>
    </source>
</evidence>
<dbReference type="SUPFAM" id="SSF103473">
    <property type="entry name" value="MFS general substrate transporter"/>
    <property type="match status" value="1"/>
</dbReference>
<keyword evidence="3 8" id="KW-0813">Transport</keyword>
<dbReference type="PANTHER" id="PTHR23502:SF132">
    <property type="entry name" value="POLYAMINE TRANSPORTER 2-RELATED"/>
    <property type="match status" value="1"/>
</dbReference>
<feature type="domain" description="Major facilitator superfamily (MFS) profile" evidence="9">
    <location>
        <begin position="9"/>
        <end position="388"/>
    </location>
</feature>
<dbReference type="GO" id="GO:0015385">
    <property type="term" value="F:sodium:proton antiporter activity"/>
    <property type="evidence" value="ECO:0007669"/>
    <property type="project" value="TreeGrafter"/>
</dbReference>
<dbReference type="AlphaFoldDB" id="A0A5C8M1E8"/>
<comment type="caution">
    <text evidence="8">Lacks conserved residue(s) required for the propagation of feature annotation.</text>
</comment>
<evidence type="ECO:0000256" key="5">
    <source>
        <dbReference type="ARBA" id="ARBA00022692"/>
    </source>
</evidence>
<comment type="similarity">
    <text evidence="2 8">Belongs to the major facilitator superfamily. Bcr/CmlA family.</text>
</comment>